<gene>
    <name evidence="2" type="ORF">RRG08_055569</name>
</gene>
<name>A0AAE0YQS5_9GAST</name>
<feature type="chain" id="PRO_5042296122" evidence="1">
    <location>
        <begin position="25"/>
        <end position="119"/>
    </location>
</feature>
<accession>A0AAE0YQS5</accession>
<organism evidence="2 3">
    <name type="scientific">Elysia crispata</name>
    <name type="common">lettuce slug</name>
    <dbReference type="NCBI Taxonomy" id="231223"/>
    <lineage>
        <taxon>Eukaryota</taxon>
        <taxon>Metazoa</taxon>
        <taxon>Spiralia</taxon>
        <taxon>Lophotrochozoa</taxon>
        <taxon>Mollusca</taxon>
        <taxon>Gastropoda</taxon>
        <taxon>Heterobranchia</taxon>
        <taxon>Euthyneura</taxon>
        <taxon>Panpulmonata</taxon>
        <taxon>Sacoglossa</taxon>
        <taxon>Placobranchoidea</taxon>
        <taxon>Plakobranchidae</taxon>
        <taxon>Elysia</taxon>
    </lineage>
</organism>
<evidence type="ECO:0000313" key="2">
    <source>
        <dbReference type="EMBL" id="KAK3754912.1"/>
    </source>
</evidence>
<keyword evidence="1" id="KW-0732">Signal</keyword>
<dbReference type="EMBL" id="JAWDGP010005623">
    <property type="protein sequence ID" value="KAK3754912.1"/>
    <property type="molecule type" value="Genomic_DNA"/>
</dbReference>
<sequence length="119" mass="13169">MNPVTFSFLTGSFLLLAATPQGKTRGTDSIIVNATGSIDIDWLTDKNDKTCNNKELPGLYLKLVPPVPLKRARVVVSRPGAKVYFTLVRPGNFEHFQTVCMGFPQIETKLNEFVPDKGE</sequence>
<dbReference type="Proteomes" id="UP001283361">
    <property type="component" value="Unassembled WGS sequence"/>
</dbReference>
<proteinExistence type="predicted"/>
<comment type="caution">
    <text evidence="2">The sequence shown here is derived from an EMBL/GenBank/DDBJ whole genome shotgun (WGS) entry which is preliminary data.</text>
</comment>
<evidence type="ECO:0000256" key="1">
    <source>
        <dbReference type="SAM" id="SignalP"/>
    </source>
</evidence>
<reference evidence="2" key="1">
    <citation type="journal article" date="2023" name="G3 (Bethesda)">
        <title>A reference genome for the long-term kleptoplast-retaining sea slug Elysia crispata morphotype clarki.</title>
        <authorList>
            <person name="Eastman K.E."/>
            <person name="Pendleton A.L."/>
            <person name="Shaikh M.A."/>
            <person name="Suttiyut T."/>
            <person name="Ogas R."/>
            <person name="Tomko P."/>
            <person name="Gavelis G."/>
            <person name="Widhalm J.R."/>
            <person name="Wisecaver J.H."/>
        </authorList>
    </citation>
    <scope>NUCLEOTIDE SEQUENCE</scope>
    <source>
        <strain evidence="2">ECLA1</strain>
    </source>
</reference>
<protein>
    <submittedName>
        <fullName evidence="2">Uncharacterized protein</fullName>
    </submittedName>
</protein>
<evidence type="ECO:0000313" key="3">
    <source>
        <dbReference type="Proteomes" id="UP001283361"/>
    </source>
</evidence>
<keyword evidence="3" id="KW-1185">Reference proteome</keyword>
<dbReference type="AlphaFoldDB" id="A0AAE0YQS5"/>
<feature type="signal peptide" evidence="1">
    <location>
        <begin position="1"/>
        <end position="24"/>
    </location>
</feature>